<dbReference type="InterPro" id="IPR025164">
    <property type="entry name" value="Toastrack_DUF4097"/>
</dbReference>
<dbReference type="Pfam" id="PF13349">
    <property type="entry name" value="DUF4097"/>
    <property type="match status" value="1"/>
</dbReference>
<evidence type="ECO:0000256" key="1">
    <source>
        <dbReference type="SAM" id="Coils"/>
    </source>
</evidence>
<name>A0A1H6SWR0_9LACT</name>
<evidence type="ECO:0000313" key="5">
    <source>
        <dbReference type="Proteomes" id="UP000198564"/>
    </source>
</evidence>
<sequence length="570" mass="64388">MSEKERIIDLMKKGILSTEEGLDLLENTINAEGKKVEEEEFTADVYEDPKVESAENEAEQDKDKAEIEIEELVKEINAASVKLDTLNQQLSEVNSELDEEKAELERLMEDDKNVIKDSKEVILEEISFVKKELELIKQLDEVDNTEEIISLRNKIDQLSEQLDQVEITEEQTENDSKKQNVKNKINALEKEKDELKKEKEKIAKELNRSKVKQWTLKAKQATARFEMPDNWKKETNEEISKASKKIEEAGKEISSIFKKKVDQASDGKVRESIRSSVDNVLDNFDWKNVNLKFPTLATQSYHKEWTLNDFKATIVDVKVANGKILIEKGQTDSVSISAKGKLYGKMSENTPKESFEARSTVSVDDDKMRVHVPNKRVYVDLKITLPEIAYDYLSINTLNGKIQVDDLNVQDVFVKSTNGSIVFNHLKGTMLEAKGSNGSITVKKSQLKDLLANTVNGSVVYEGELESGNLTTTNGDVKISFKETGIKRLKASSVNGNVKLAIPDSMAIDGEAKTTFGEIKSRLSNTEIDEQSEKTKKFKRINDKVSLDFNLSTTTGNVLLKDIEKTSERE</sequence>
<dbReference type="Proteomes" id="UP000198564">
    <property type="component" value="Unassembled WGS sequence"/>
</dbReference>
<feature type="compositionally biased region" description="Basic and acidic residues" evidence="2">
    <location>
        <begin position="47"/>
        <end position="63"/>
    </location>
</feature>
<organism evidence="4 5">
    <name type="scientific">Alkalibacterium gilvum</name>
    <dbReference type="NCBI Taxonomy" id="1130080"/>
    <lineage>
        <taxon>Bacteria</taxon>
        <taxon>Bacillati</taxon>
        <taxon>Bacillota</taxon>
        <taxon>Bacilli</taxon>
        <taxon>Lactobacillales</taxon>
        <taxon>Carnobacteriaceae</taxon>
        <taxon>Alkalibacterium</taxon>
    </lineage>
</organism>
<dbReference type="InterPro" id="IPR058219">
    <property type="entry name" value="LiaX"/>
</dbReference>
<evidence type="ECO:0000256" key="2">
    <source>
        <dbReference type="SAM" id="MobiDB-lite"/>
    </source>
</evidence>
<feature type="domain" description="DUF4097" evidence="3">
    <location>
        <begin position="316"/>
        <end position="559"/>
    </location>
</feature>
<proteinExistence type="predicted"/>
<dbReference type="RefSeq" id="WP_091634054.1">
    <property type="nucleotide sequence ID" value="NZ_FNYW01000012.1"/>
</dbReference>
<accession>A0A1H6SWR0</accession>
<protein>
    <submittedName>
        <fullName evidence="4">Putative adhesin</fullName>
    </submittedName>
</protein>
<evidence type="ECO:0000313" key="4">
    <source>
        <dbReference type="EMBL" id="SEI70254.1"/>
    </source>
</evidence>
<dbReference type="NCBIfam" id="NF038025">
    <property type="entry name" value="dapto_LiaX"/>
    <property type="match status" value="1"/>
</dbReference>
<keyword evidence="5" id="KW-1185">Reference proteome</keyword>
<dbReference type="STRING" id="1130080.SAMN04488113_11220"/>
<feature type="coiled-coil region" evidence="1">
    <location>
        <begin position="148"/>
        <end position="252"/>
    </location>
</feature>
<evidence type="ECO:0000259" key="3">
    <source>
        <dbReference type="Pfam" id="PF13349"/>
    </source>
</evidence>
<feature type="region of interest" description="Disordered" evidence="2">
    <location>
        <begin position="36"/>
        <end position="63"/>
    </location>
</feature>
<reference evidence="5" key="1">
    <citation type="submission" date="2016-10" db="EMBL/GenBank/DDBJ databases">
        <authorList>
            <person name="Varghese N."/>
            <person name="Submissions S."/>
        </authorList>
    </citation>
    <scope>NUCLEOTIDE SEQUENCE [LARGE SCALE GENOMIC DNA]</scope>
    <source>
        <strain evidence="5">DSM 25751</strain>
    </source>
</reference>
<keyword evidence="1" id="KW-0175">Coiled coil</keyword>
<dbReference type="EMBL" id="FNYW01000012">
    <property type="protein sequence ID" value="SEI70254.1"/>
    <property type="molecule type" value="Genomic_DNA"/>
</dbReference>
<dbReference type="AlphaFoldDB" id="A0A1H6SWR0"/>
<gene>
    <name evidence="4" type="ORF">SAMN04488113_11220</name>
</gene>
<dbReference type="OrthoDB" id="2240743at2"/>